<feature type="compositionally biased region" description="Acidic residues" evidence="8">
    <location>
        <begin position="170"/>
        <end position="186"/>
    </location>
</feature>
<dbReference type="FunFam" id="3.40.50.300:FF:000220">
    <property type="entry name" value="ATP-dependent protease ATPase subunit HslU"/>
    <property type="match status" value="1"/>
</dbReference>
<dbReference type="InterPro" id="IPR019489">
    <property type="entry name" value="Clp_ATPase_C"/>
</dbReference>
<gene>
    <name evidence="7" type="primary">hslU</name>
    <name evidence="11" type="ordered locus">Cphamn1_1438</name>
</gene>
<evidence type="ECO:0000259" key="9">
    <source>
        <dbReference type="SMART" id="SM00382"/>
    </source>
</evidence>
<dbReference type="SMART" id="SM01086">
    <property type="entry name" value="ClpB_D2-small"/>
    <property type="match status" value="1"/>
</dbReference>
<dbReference type="InterPro" id="IPR004491">
    <property type="entry name" value="HslU"/>
</dbReference>
<dbReference type="PANTHER" id="PTHR48102:SF3">
    <property type="entry name" value="ATP-DEPENDENT PROTEASE ATPASE SUBUNIT HSLU"/>
    <property type="match status" value="1"/>
</dbReference>
<feature type="binding site" evidence="7">
    <location>
        <position position="299"/>
    </location>
    <ligand>
        <name>ATP</name>
        <dbReference type="ChEBI" id="CHEBI:30616"/>
    </ligand>
</feature>
<sequence>MAEQNQTKDLELLENSTVKKLVISDEFMTPSQIVSRLDKYIIGQQDAKKAVAIALRNRLRRQHVSDDLRDEIMPNNIILIGPTGVGKTEIARRLAKLANAPFVKVEASKFTEVGYVGRDVESMIRDLTDQAVSMVRSEKSEEVKEKAALLAEERLLDILLPPVPGSAYDSDNDDEEITSTEEASDADLEKAVNRKSREKMLERLRSGRMEDRQIEMELSSDSQGGMMQIFGPMGQMEELGGLMQDLMSGLPKKRKNRRVTIAEARKLLEQEEVQKLIDMDAVIKEAVKKVEESGIVFIDEIDKIAAPTTGSGGKGPDVSREGVQRDLLPIVEGSNVATKHGMVKTDHVLFIASGAFHVAKPSDLIPELQGRFPIRVELKSLTEEDFYKILTQPKNALIKQYKALLMTEGVTLEFSDDAIVEIAAIAAQVNESVENIGARRLHTIMTNLLEELMFSIPEQHSNEKIDIDKSMVNDKLSKIITDRDLSQYIL</sequence>
<dbReference type="SUPFAM" id="SSF52540">
    <property type="entry name" value="P-loop containing nucleoside triphosphate hydrolases"/>
    <property type="match status" value="1"/>
</dbReference>
<evidence type="ECO:0000256" key="2">
    <source>
        <dbReference type="ARBA" id="ARBA00009771"/>
    </source>
</evidence>
<evidence type="ECO:0000313" key="11">
    <source>
        <dbReference type="EMBL" id="ACE04365.1"/>
    </source>
</evidence>
<dbReference type="InterPro" id="IPR003593">
    <property type="entry name" value="AAA+_ATPase"/>
</dbReference>
<dbReference type="GO" id="GO:0036402">
    <property type="term" value="F:proteasome-activating activity"/>
    <property type="evidence" value="ECO:0007669"/>
    <property type="project" value="UniProtKB-UniRule"/>
</dbReference>
<dbReference type="Gene3D" id="1.10.8.60">
    <property type="match status" value="1"/>
</dbReference>
<dbReference type="NCBIfam" id="NF003544">
    <property type="entry name" value="PRK05201.1"/>
    <property type="match status" value="1"/>
</dbReference>
<evidence type="ECO:0000256" key="6">
    <source>
        <dbReference type="ARBA" id="ARBA00023186"/>
    </source>
</evidence>
<dbReference type="FunFam" id="3.40.50.300:FF:000213">
    <property type="entry name" value="ATP-dependent protease ATPase subunit HslU"/>
    <property type="match status" value="1"/>
</dbReference>
<evidence type="ECO:0000256" key="8">
    <source>
        <dbReference type="SAM" id="MobiDB-lite"/>
    </source>
</evidence>
<dbReference type="EMBL" id="CP001101">
    <property type="protein sequence ID" value="ACE04365.1"/>
    <property type="molecule type" value="Genomic_DNA"/>
</dbReference>
<dbReference type="Pfam" id="PF07724">
    <property type="entry name" value="AAA_2"/>
    <property type="match status" value="1"/>
</dbReference>
<dbReference type="Gene3D" id="3.40.50.300">
    <property type="entry name" value="P-loop containing nucleotide triphosphate hydrolases"/>
    <property type="match status" value="2"/>
</dbReference>
<feature type="domain" description="Clp ATPase C-terminal" evidence="10">
    <location>
        <begin position="381"/>
        <end position="478"/>
    </location>
</feature>
<evidence type="ECO:0000256" key="1">
    <source>
        <dbReference type="ARBA" id="ARBA00004496"/>
    </source>
</evidence>
<name>B3EJG5_CHLPB</name>
<keyword evidence="3 7" id="KW-0963">Cytoplasm</keyword>
<reference evidence="11" key="1">
    <citation type="submission" date="2008-06" db="EMBL/GenBank/DDBJ databases">
        <title>Complete sequence of Chlorobium phaeobacteroides BS1.</title>
        <authorList>
            <consortium name="US DOE Joint Genome Institute"/>
            <person name="Lucas S."/>
            <person name="Copeland A."/>
            <person name="Lapidus A."/>
            <person name="Glavina del Rio T."/>
            <person name="Dalin E."/>
            <person name="Tice H."/>
            <person name="Bruce D."/>
            <person name="Goodwin L."/>
            <person name="Pitluck S."/>
            <person name="Schmutz J."/>
            <person name="Larimer F."/>
            <person name="Land M."/>
            <person name="Hauser L."/>
            <person name="Kyrpides N."/>
            <person name="Ovchinnikova G."/>
            <person name="Li T."/>
            <person name="Liu Z."/>
            <person name="Zhao F."/>
            <person name="Overmann J."/>
            <person name="Bryant D.A."/>
            <person name="Richardson P."/>
        </authorList>
    </citation>
    <scope>NUCLEOTIDE SEQUENCE [LARGE SCALE GENOMIC DNA]</scope>
    <source>
        <strain evidence="11">BS1</strain>
    </source>
</reference>
<dbReference type="InterPro" id="IPR003959">
    <property type="entry name" value="ATPase_AAA_core"/>
</dbReference>
<dbReference type="GO" id="GO:0043335">
    <property type="term" value="P:protein unfolding"/>
    <property type="evidence" value="ECO:0007669"/>
    <property type="project" value="UniProtKB-UniRule"/>
</dbReference>
<dbReference type="PANTHER" id="PTHR48102">
    <property type="entry name" value="ATP-DEPENDENT CLP PROTEASE ATP-BINDING SUBUNIT CLPX-LIKE, MITOCHONDRIAL-RELATED"/>
    <property type="match status" value="1"/>
</dbReference>
<organism evidence="11">
    <name type="scientific">Chlorobium phaeobacteroides (strain BS1)</name>
    <dbReference type="NCBI Taxonomy" id="331678"/>
    <lineage>
        <taxon>Bacteria</taxon>
        <taxon>Pseudomonadati</taxon>
        <taxon>Chlorobiota</taxon>
        <taxon>Chlorobiia</taxon>
        <taxon>Chlorobiales</taxon>
        <taxon>Chlorobiaceae</taxon>
        <taxon>Chlorobium/Pelodictyon group</taxon>
        <taxon>Chlorobium</taxon>
    </lineage>
</organism>
<dbReference type="Pfam" id="PF00004">
    <property type="entry name" value="AAA"/>
    <property type="match status" value="1"/>
</dbReference>
<evidence type="ECO:0000256" key="5">
    <source>
        <dbReference type="ARBA" id="ARBA00022840"/>
    </source>
</evidence>
<dbReference type="GO" id="GO:0009376">
    <property type="term" value="C:HslUV protease complex"/>
    <property type="evidence" value="ECO:0007669"/>
    <property type="project" value="UniProtKB-UniRule"/>
</dbReference>
<dbReference type="SMART" id="SM00382">
    <property type="entry name" value="AAA"/>
    <property type="match status" value="1"/>
</dbReference>
<dbReference type="InterPro" id="IPR027417">
    <property type="entry name" value="P-loop_NTPase"/>
</dbReference>
<comment type="subcellular location">
    <subcellularLocation>
        <location evidence="1 7">Cytoplasm</location>
    </subcellularLocation>
</comment>
<feature type="binding site" evidence="7">
    <location>
        <begin position="84"/>
        <end position="89"/>
    </location>
    <ligand>
        <name>ATP</name>
        <dbReference type="ChEBI" id="CHEBI:30616"/>
    </ligand>
</feature>
<keyword evidence="4 7" id="KW-0547">Nucleotide-binding</keyword>
<evidence type="ECO:0000256" key="3">
    <source>
        <dbReference type="ARBA" id="ARBA00022490"/>
    </source>
</evidence>
<keyword evidence="5 7" id="KW-0067">ATP-binding</keyword>
<feature type="domain" description="AAA+ ATPase" evidence="9">
    <location>
        <begin position="73"/>
        <end position="378"/>
    </location>
</feature>
<dbReference type="GO" id="GO:0016887">
    <property type="term" value="F:ATP hydrolysis activity"/>
    <property type="evidence" value="ECO:0007669"/>
    <property type="project" value="InterPro"/>
</dbReference>
<feature type="binding site" evidence="7">
    <location>
        <position position="42"/>
    </location>
    <ligand>
        <name>ATP</name>
        <dbReference type="ChEBI" id="CHEBI:30616"/>
    </ligand>
</feature>
<protein>
    <recommendedName>
        <fullName evidence="7">ATP-dependent protease ATPase subunit HslU</fullName>
    </recommendedName>
    <alternativeName>
        <fullName evidence="7">Unfoldase HslU</fullName>
    </alternativeName>
</protein>
<dbReference type="NCBIfam" id="TIGR00390">
    <property type="entry name" value="hslU"/>
    <property type="match status" value="1"/>
</dbReference>
<dbReference type="InterPro" id="IPR050052">
    <property type="entry name" value="ATP-dep_Clp_protease_ClpX"/>
</dbReference>
<dbReference type="GO" id="GO:0008233">
    <property type="term" value="F:peptidase activity"/>
    <property type="evidence" value="ECO:0007669"/>
    <property type="project" value="InterPro"/>
</dbReference>
<dbReference type="KEGG" id="cpb:Cphamn1_1438"/>
<feature type="binding site" evidence="7">
    <location>
        <position position="439"/>
    </location>
    <ligand>
        <name>ATP</name>
        <dbReference type="ChEBI" id="CHEBI:30616"/>
    </ligand>
</feature>
<evidence type="ECO:0000259" key="10">
    <source>
        <dbReference type="SMART" id="SM01086"/>
    </source>
</evidence>
<feature type="binding site" evidence="7">
    <location>
        <position position="367"/>
    </location>
    <ligand>
        <name>ATP</name>
        <dbReference type="ChEBI" id="CHEBI:30616"/>
    </ligand>
</feature>
<dbReference type="GO" id="GO:0005524">
    <property type="term" value="F:ATP binding"/>
    <property type="evidence" value="ECO:0007669"/>
    <property type="project" value="UniProtKB-UniRule"/>
</dbReference>
<dbReference type="STRING" id="331678.Cphamn1_1438"/>
<comment type="subunit">
    <text evidence="7">A double ring-shaped homohexamer of HslV is capped on each side by a ring-shaped HslU homohexamer. The assembly of the HslU/HslV complex is dependent on binding of ATP.</text>
</comment>
<evidence type="ECO:0000256" key="4">
    <source>
        <dbReference type="ARBA" id="ARBA00022741"/>
    </source>
</evidence>
<accession>B3EJG5</accession>
<dbReference type="HAMAP" id="MF_00249">
    <property type="entry name" value="HslU"/>
    <property type="match status" value="1"/>
</dbReference>
<dbReference type="CDD" id="cd19498">
    <property type="entry name" value="RecA-like_HslU"/>
    <property type="match status" value="1"/>
</dbReference>
<dbReference type="eggNOG" id="COG1220">
    <property type="taxonomic scope" value="Bacteria"/>
</dbReference>
<comment type="similarity">
    <text evidence="2 7">Belongs to the ClpX chaperone family. HslU subfamily.</text>
</comment>
<comment type="function">
    <text evidence="7">ATPase subunit of a proteasome-like degradation complex; this subunit has chaperone activity. The binding of ATP and its subsequent hydrolysis by HslU are essential for unfolding of protein substrates subsequently hydrolyzed by HslV. HslU recognizes the N-terminal part of its protein substrates and unfolds these before they are guided to HslV for hydrolysis.</text>
</comment>
<dbReference type="HOGENOM" id="CLU_033123_0_0_10"/>
<dbReference type="AlphaFoldDB" id="B3EJG5"/>
<feature type="region of interest" description="Disordered" evidence="8">
    <location>
        <begin position="162"/>
        <end position="189"/>
    </location>
</feature>
<evidence type="ECO:0000256" key="7">
    <source>
        <dbReference type="HAMAP-Rule" id="MF_00249"/>
    </source>
</evidence>
<dbReference type="Gene3D" id="1.10.8.10">
    <property type="entry name" value="DNA helicase RuvA subunit, C-terminal domain"/>
    <property type="match status" value="1"/>
</dbReference>
<proteinExistence type="inferred from homology"/>
<dbReference type="OrthoDB" id="9804062at2"/>
<keyword evidence="6 7" id="KW-0143">Chaperone</keyword>
<keyword evidence="11" id="KW-0346">Stress response</keyword>